<dbReference type="OrthoDB" id="2011702at2759"/>
<reference evidence="2 3" key="1">
    <citation type="submission" date="2017-06" db="EMBL/GenBank/DDBJ databases">
        <title>Global population genomics of the pathogenic fungus Cryptococcus neoformans var. grubii.</title>
        <authorList>
            <person name="Cuomo C."/>
            <person name="Litvintseva A."/>
            <person name="Chen Y."/>
            <person name="Young S."/>
            <person name="Zeng Q."/>
            <person name="Chapman S."/>
            <person name="Gujja S."/>
            <person name="Saif S."/>
            <person name="Birren B."/>
        </authorList>
    </citation>
    <scope>NUCLEOTIDE SEQUENCE [LARGE SCALE GENOMIC DNA]</scope>
    <source>
        <strain evidence="2 3">Tu259-1</strain>
    </source>
</reference>
<gene>
    <name evidence="2" type="ORF">C361_05592</name>
</gene>
<evidence type="ECO:0000256" key="1">
    <source>
        <dbReference type="SAM" id="MobiDB-lite"/>
    </source>
</evidence>
<dbReference type="EMBL" id="AMKT01000073">
    <property type="protein sequence ID" value="OXG14886.1"/>
    <property type="molecule type" value="Genomic_DNA"/>
</dbReference>
<sequence>MTPQLLYHSSSPSLYPTNTSSSLLVLRFSGPVRVSSVRITPEGVRCPNGSGVTYPPNWTGQLLFNVSPSKPVNALVSTNITYNAALHPVDYPIDMPQGTTSRMMMLRAPVEKLSISIYGYTDEPPVGDPKQENAGEGKRPSETALEKEDTSWLWRWAGDSPDCLIDLLNAYTRPEIISRTLECLDLLSDLDHSIIPSLFERPNALEYLFRIPTSTFSSKIKDNYKWAFHPSVVPLLPTNHPFVPLLEPDTSARHAAAWQRLSLGKAALACLIDPGASVKEDDLMRVEKGEEKSNLARLLEMGEKFAQDEDDEGLNMMLDLLNSAELEIVDSIIAQEYLARTVPRLSVIAIALSKNGNGRGNGTMRDLKIGEEHARLVVNALLLCSTEIINGKLTYPIARKLAEPYLPHLESFDPLRIAFTASHPSPTPDVLSDPDPTARALARLSHAIPSSSSSTLSSLALDPSILSSFPPSFPSSSITHILPPSTLLTFLAPHLTSTLSTAISPPFGIQPSATYTSPEMQGANVWAGKVYTSHEFRSRELVGLGIGPGGRAASKHVDEYA</sequence>
<proteinExistence type="predicted"/>
<feature type="region of interest" description="Disordered" evidence="1">
    <location>
        <begin position="121"/>
        <end position="146"/>
    </location>
</feature>
<dbReference type="Proteomes" id="UP000199727">
    <property type="component" value="Unassembled WGS sequence"/>
</dbReference>
<protein>
    <submittedName>
        <fullName evidence="2">Uncharacterized protein</fullName>
    </submittedName>
</protein>
<dbReference type="AlphaFoldDB" id="A0A854QBP0"/>
<evidence type="ECO:0000313" key="3">
    <source>
        <dbReference type="Proteomes" id="UP000199727"/>
    </source>
</evidence>
<accession>A0A854QBP0</accession>
<name>A0A854QBP0_CRYNE</name>
<organism evidence="2 3">
    <name type="scientific">Cryptococcus neoformans Tu259-1</name>
    <dbReference type="NCBI Taxonomy" id="1230072"/>
    <lineage>
        <taxon>Eukaryota</taxon>
        <taxon>Fungi</taxon>
        <taxon>Dikarya</taxon>
        <taxon>Basidiomycota</taxon>
        <taxon>Agaricomycotina</taxon>
        <taxon>Tremellomycetes</taxon>
        <taxon>Tremellales</taxon>
        <taxon>Cryptococcaceae</taxon>
        <taxon>Cryptococcus</taxon>
        <taxon>Cryptococcus neoformans species complex</taxon>
    </lineage>
</organism>
<feature type="compositionally biased region" description="Basic and acidic residues" evidence="1">
    <location>
        <begin position="129"/>
        <end position="146"/>
    </location>
</feature>
<comment type="caution">
    <text evidence="2">The sequence shown here is derived from an EMBL/GenBank/DDBJ whole genome shotgun (WGS) entry which is preliminary data.</text>
</comment>
<evidence type="ECO:0000313" key="2">
    <source>
        <dbReference type="EMBL" id="OXG14886.1"/>
    </source>
</evidence>